<reference evidence="1" key="1">
    <citation type="submission" date="2017-09" db="EMBL/GenBank/DDBJ databases">
        <title>Polyketide synthases of a Diaporthe helianthi virulent isolate.</title>
        <authorList>
            <person name="Baroncelli R."/>
        </authorList>
    </citation>
    <scope>NUCLEOTIDE SEQUENCE [LARGE SCALE GENOMIC DNA]</scope>
    <source>
        <strain evidence="1">7/96</strain>
    </source>
</reference>
<keyword evidence="2" id="KW-1185">Reference proteome</keyword>
<sequence>MRILAQPRLLLRQRLTPSVRQPQQLRPISVLSAVHILGRRSVDRGLKNELDRALSIKNQGQKQQILFDVLRRFAANNGGSDLRRAGVHEPQRRCVAQKACKRRQGPAA</sequence>
<organism evidence="1 2">
    <name type="scientific">Diaporthe helianthi</name>
    <dbReference type="NCBI Taxonomy" id="158607"/>
    <lineage>
        <taxon>Eukaryota</taxon>
        <taxon>Fungi</taxon>
        <taxon>Dikarya</taxon>
        <taxon>Ascomycota</taxon>
        <taxon>Pezizomycotina</taxon>
        <taxon>Sordariomycetes</taxon>
        <taxon>Sordariomycetidae</taxon>
        <taxon>Diaporthales</taxon>
        <taxon>Diaporthaceae</taxon>
        <taxon>Diaporthe</taxon>
    </lineage>
</organism>
<dbReference type="EMBL" id="MAVT02000053">
    <property type="protein sequence ID" value="POS80395.1"/>
    <property type="molecule type" value="Genomic_DNA"/>
</dbReference>
<gene>
    <name evidence="1" type="ORF">DHEL01_v201205</name>
</gene>
<dbReference type="Proteomes" id="UP000094444">
    <property type="component" value="Unassembled WGS sequence"/>
</dbReference>
<dbReference type="AlphaFoldDB" id="A0A2P5ID31"/>
<evidence type="ECO:0000313" key="1">
    <source>
        <dbReference type="EMBL" id="POS80395.1"/>
    </source>
</evidence>
<evidence type="ECO:0000313" key="2">
    <source>
        <dbReference type="Proteomes" id="UP000094444"/>
    </source>
</evidence>
<accession>A0A2P5ID31</accession>
<dbReference type="InParanoid" id="A0A2P5ID31"/>
<proteinExistence type="predicted"/>
<name>A0A2P5ID31_DIAHE</name>
<protein>
    <submittedName>
        <fullName evidence="1">Uncharacterized protein</fullName>
    </submittedName>
</protein>
<comment type="caution">
    <text evidence="1">The sequence shown here is derived from an EMBL/GenBank/DDBJ whole genome shotgun (WGS) entry which is preliminary data.</text>
</comment>